<comment type="caution">
    <text evidence="1">The sequence shown here is derived from an EMBL/GenBank/DDBJ whole genome shotgun (WGS) entry which is preliminary data.</text>
</comment>
<name>A0A8T0JB82_CERPU</name>
<evidence type="ECO:0000313" key="1">
    <source>
        <dbReference type="EMBL" id="KAG0592199.1"/>
    </source>
</evidence>
<evidence type="ECO:0000313" key="2">
    <source>
        <dbReference type="Proteomes" id="UP000822688"/>
    </source>
</evidence>
<organism evidence="1 2">
    <name type="scientific">Ceratodon purpureus</name>
    <name type="common">Fire moss</name>
    <name type="synonym">Dicranum purpureum</name>
    <dbReference type="NCBI Taxonomy" id="3225"/>
    <lineage>
        <taxon>Eukaryota</taxon>
        <taxon>Viridiplantae</taxon>
        <taxon>Streptophyta</taxon>
        <taxon>Embryophyta</taxon>
        <taxon>Bryophyta</taxon>
        <taxon>Bryophytina</taxon>
        <taxon>Bryopsida</taxon>
        <taxon>Dicranidae</taxon>
        <taxon>Pseudoditrichales</taxon>
        <taxon>Ditrichaceae</taxon>
        <taxon>Ceratodon</taxon>
    </lineage>
</organism>
<dbReference type="EMBL" id="CM026421">
    <property type="protein sequence ID" value="KAG0592199.1"/>
    <property type="molecule type" value="Genomic_DNA"/>
</dbReference>
<accession>A0A8T0JB82</accession>
<keyword evidence="2" id="KW-1185">Reference proteome</keyword>
<protein>
    <submittedName>
        <fullName evidence="1">Uncharacterized protein</fullName>
    </submittedName>
</protein>
<reference evidence="1" key="1">
    <citation type="submission" date="2020-06" db="EMBL/GenBank/DDBJ databases">
        <title>WGS assembly of Ceratodon purpureus strain R40.</title>
        <authorList>
            <person name="Carey S.B."/>
            <person name="Jenkins J."/>
            <person name="Shu S."/>
            <person name="Lovell J.T."/>
            <person name="Sreedasyam A."/>
            <person name="Maumus F."/>
            <person name="Tiley G.P."/>
            <person name="Fernandez-Pozo N."/>
            <person name="Barry K."/>
            <person name="Chen C."/>
            <person name="Wang M."/>
            <person name="Lipzen A."/>
            <person name="Daum C."/>
            <person name="Saski C.A."/>
            <person name="Payton A.C."/>
            <person name="Mcbreen J.C."/>
            <person name="Conrad R.E."/>
            <person name="Kollar L.M."/>
            <person name="Olsson S."/>
            <person name="Huttunen S."/>
            <person name="Landis J.B."/>
            <person name="Wickett N.J."/>
            <person name="Johnson M.G."/>
            <person name="Rensing S.A."/>
            <person name="Grimwood J."/>
            <person name="Schmutz J."/>
            <person name="Mcdaniel S.F."/>
        </authorList>
    </citation>
    <scope>NUCLEOTIDE SEQUENCE</scope>
    <source>
        <strain evidence="1">R40</strain>
    </source>
</reference>
<sequence length="108" mass="12403">MDNMYEKLSRALMRRKYEKVDRSRSVGNHRDGFVVKRKTVTVKIPKAEKGKEKVDDHGKDHVLETLPVVNPKRFTILSSGNDVVDEAWLAEALRRTLDEGRLEVLTKG</sequence>
<gene>
    <name evidence="1" type="ORF">KC19_1G233300</name>
</gene>
<dbReference type="Proteomes" id="UP000822688">
    <property type="component" value="Chromosome 1"/>
</dbReference>
<dbReference type="AlphaFoldDB" id="A0A8T0JB82"/>
<proteinExistence type="predicted"/>